<sequence>MKLIIRCFAVLVYLITACSPPQEDGKSATSNAPPPVQLKYATLFSFEQVNGFKKINVKNPWDTTELYATYILVHQGDPKPEALTEKSFIVETPISSIVTLSTTHIGLLDKLEAEQALVGHSTLYYIYNKSINDRIEKGEVTEVGNAQNLNIETLIDLRPKLVMTSGHAKIHDNLKLLEKSGIPVAYNIEWMENSPLARAEWLKFMAAFFEKDAMADSIFNNIEQQYKEMKARALAVDKKPSVLAGAKYKDTWSMPGGNSYVAQLLKDANTSYYWFSGNTRGSIPISFETVIDKQLNADIWINPGGFTTLEGFISQDDRYARFDAYQHGNVYNIYGRVSDTGANDYWETGLINPHLILKDLIKIMHPEKFSDHQLLYYKKLN</sequence>
<reference evidence="2 3" key="1">
    <citation type="submission" date="2019-02" db="EMBL/GenBank/DDBJ databases">
        <authorList>
            <person name="Goldberg S.R."/>
            <person name="Haltli B.A."/>
            <person name="Correa H."/>
            <person name="Russell K.G."/>
        </authorList>
    </citation>
    <scope>NUCLEOTIDE SEQUENCE [LARGE SCALE GENOMIC DNA]</scope>
    <source>
        <strain evidence="2 3">JCM 16186</strain>
    </source>
</reference>
<dbReference type="PROSITE" id="PS50983">
    <property type="entry name" value="FE_B12_PBP"/>
    <property type="match status" value="1"/>
</dbReference>
<dbReference type="PROSITE" id="PS51257">
    <property type="entry name" value="PROKAR_LIPOPROTEIN"/>
    <property type="match status" value="1"/>
</dbReference>
<name>A0ABW9RQQ9_9BACT</name>
<dbReference type="RefSeq" id="WP_155173512.1">
    <property type="nucleotide sequence ID" value="NZ_BAAAFL010000012.1"/>
</dbReference>
<evidence type="ECO:0000259" key="1">
    <source>
        <dbReference type="PROSITE" id="PS50983"/>
    </source>
</evidence>
<dbReference type="EMBL" id="SMLW01000583">
    <property type="protein sequence ID" value="MTI26498.1"/>
    <property type="molecule type" value="Genomic_DNA"/>
</dbReference>
<dbReference type="InterPro" id="IPR050902">
    <property type="entry name" value="ABC_Transporter_SBP"/>
</dbReference>
<dbReference type="Proteomes" id="UP000798808">
    <property type="component" value="Unassembled WGS sequence"/>
</dbReference>
<comment type="caution">
    <text evidence="2">The sequence shown here is derived from an EMBL/GenBank/DDBJ whole genome shotgun (WGS) entry which is preliminary data.</text>
</comment>
<evidence type="ECO:0000313" key="2">
    <source>
        <dbReference type="EMBL" id="MTI26498.1"/>
    </source>
</evidence>
<dbReference type="Gene3D" id="3.40.50.1980">
    <property type="entry name" value="Nitrogenase molybdenum iron protein domain"/>
    <property type="match status" value="2"/>
</dbReference>
<dbReference type="PANTHER" id="PTHR30535:SF34">
    <property type="entry name" value="MOLYBDATE-BINDING PROTEIN MOLA"/>
    <property type="match status" value="1"/>
</dbReference>
<dbReference type="InterPro" id="IPR002491">
    <property type="entry name" value="ABC_transptr_periplasmic_BD"/>
</dbReference>
<protein>
    <submittedName>
        <fullName evidence="2">ABC transporter substrate-binding protein</fullName>
    </submittedName>
</protein>
<feature type="domain" description="Fe/B12 periplasmic-binding" evidence="1">
    <location>
        <begin position="96"/>
        <end position="368"/>
    </location>
</feature>
<accession>A0ABW9RQQ9</accession>
<keyword evidence="3" id="KW-1185">Reference proteome</keyword>
<evidence type="ECO:0000313" key="3">
    <source>
        <dbReference type="Proteomes" id="UP000798808"/>
    </source>
</evidence>
<proteinExistence type="predicted"/>
<gene>
    <name evidence="2" type="ORF">E1163_16180</name>
</gene>
<dbReference type="SUPFAM" id="SSF53807">
    <property type="entry name" value="Helical backbone' metal receptor"/>
    <property type="match status" value="1"/>
</dbReference>
<organism evidence="2 3">
    <name type="scientific">Fulvivirga kasyanovii</name>
    <dbReference type="NCBI Taxonomy" id="396812"/>
    <lineage>
        <taxon>Bacteria</taxon>
        <taxon>Pseudomonadati</taxon>
        <taxon>Bacteroidota</taxon>
        <taxon>Cytophagia</taxon>
        <taxon>Cytophagales</taxon>
        <taxon>Fulvivirgaceae</taxon>
        <taxon>Fulvivirga</taxon>
    </lineage>
</organism>
<dbReference type="PANTHER" id="PTHR30535">
    <property type="entry name" value="VITAMIN B12-BINDING PROTEIN"/>
    <property type="match status" value="1"/>
</dbReference>
<dbReference type="Pfam" id="PF01497">
    <property type="entry name" value="Peripla_BP_2"/>
    <property type="match status" value="1"/>
</dbReference>